<feature type="transmembrane region" description="Helical" evidence="1">
    <location>
        <begin position="182"/>
        <end position="204"/>
    </location>
</feature>
<feature type="transmembrane region" description="Helical" evidence="1">
    <location>
        <begin position="265"/>
        <end position="283"/>
    </location>
</feature>
<dbReference type="EMBL" id="CAADFL010000722">
    <property type="protein sequence ID" value="VFK20738.1"/>
    <property type="molecule type" value="Genomic_DNA"/>
</dbReference>
<keyword evidence="1" id="KW-1133">Transmembrane helix</keyword>
<keyword evidence="1" id="KW-0472">Membrane</keyword>
<evidence type="ECO:0000256" key="1">
    <source>
        <dbReference type="SAM" id="Phobius"/>
    </source>
</evidence>
<feature type="transmembrane region" description="Helical" evidence="1">
    <location>
        <begin position="12"/>
        <end position="31"/>
    </location>
</feature>
<protein>
    <submittedName>
        <fullName evidence="2">Uncharacterized protein</fullName>
    </submittedName>
</protein>
<gene>
    <name evidence="2" type="ORF">BECKFM1743A_GA0114220_101895</name>
    <name evidence="4" type="ORF">BECKFM1743B_GA0114221_107221</name>
    <name evidence="3" type="ORF">BECKFM1743C_GA0114222_107101</name>
</gene>
<name>A0A450STY4_9GAMM</name>
<feature type="transmembrane region" description="Helical" evidence="1">
    <location>
        <begin position="327"/>
        <end position="346"/>
    </location>
</feature>
<evidence type="ECO:0000313" key="3">
    <source>
        <dbReference type="EMBL" id="VFJ73201.1"/>
    </source>
</evidence>
<evidence type="ECO:0000313" key="2">
    <source>
        <dbReference type="EMBL" id="VFJ57385.1"/>
    </source>
</evidence>
<sequence length="525" mass="59987">MLNPILKEVSENWPWLVPLLLYVFYLLRYHFKKKPLHVGDYDNLVSDLIDVLGRDKAIAWIKARTKSWGHIRYQELLDGLLGFFDRWFGEGWFNPQALHVCYLLAFIYPVVFVFVSWLFGKEGKIGKLEIFPHGIEMWDRLWQGGLLVGGIALSSYILMRVFNRKLGNWIEKRPKNYWKEAFVSLIAIIFADVVFFFVACTVSYASTGGVANVIGIINLVGPLGVVSAIAAAIFYDKIIAGSVSLAFLVAVVSAGILAFASSLSISAAFATGIIVIFFFSSFLKNARQKTREKIGIWLSGLYLFFVVLVSAYLFTHLGKRIELQAGIVTWTMIVLLPAINSLFDFISLQLSRWFLTQIKQHNRHLNILWGVADVLAAIVLLVGLYWAIFLSLAAVDRLLFPEVELFTVARWWELLWQERDWFNPEILWLTLMAFTTLIVTLIHLIFVFAHLLVPLWHRRDQERIAWLIREIEEKGAKPGAQKKVPEADCRALATAYYFPWEHGIVLGTLALWGLGYVLYTFVIRG</sequence>
<dbReference type="EMBL" id="CAADEZ010000189">
    <property type="protein sequence ID" value="VFJ57385.1"/>
    <property type="molecule type" value="Genomic_DNA"/>
</dbReference>
<evidence type="ECO:0000313" key="4">
    <source>
        <dbReference type="EMBL" id="VFK20738.1"/>
    </source>
</evidence>
<feature type="transmembrane region" description="Helical" evidence="1">
    <location>
        <begin position="140"/>
        <end position="162"/>
    </location>
</feature>
<organism evidence="2">
    <name type="scientific">Candidatus Kentrum sp. FM</name>
    <dbReference type="NCBI Taxonomy" id="2126340"/>
    <lineage>
        <taxon>Bacteria</taxon>
        <taxon>Pseudomonadati</taxon>
        <taxon>Pseudomonadota</taxon>
        <taxon>Gammaproteobacteria</taxon>
        <taxon>Candidatus Kentrum</taxon>
    </lineage>
</organism>
<feature type="transmembrane region" description="Helical" evidence="1">
    <location>
        <begin position="295"/>
        <end position="315"/>
    </location>
</feature>
<feature type="transmembrane region" description="Helical" evidence="1">
    <location>
        <begin position="238"/>
        <end position="259"/>
    </location>
</feature>
<feature type="transmembrane region" description="Helical" evidence="1">
    <location>
        <begin position="367"/>
        <end position="388"/>
    </location>
</feature>
<keyword evidence="1" id="KW-0812">Transmembrane</keyword>
<feature type="transmembrane region" description="Helical" evidence="1">
    <location>
        <begin position="426"/>
        <end position="453"/>
    </location>
</feature>
<reference evidence="2" key="1">
    <citation type="submission" date="2019-02" db="EMBL/GenBank/DDBJ databases">
        <authorList>
            <person name="Gruber-Vodicka R. H."/>
            <person name="Seah K. B. B."/>
        </authorList>
    </citation>
    <scope>NUCLEOTIDE SEQUENCE</scope>
    <source>
        <strain evidence="2">BECK_BZ163</strain>
        <strain evidence="4">BECK_BZ164</strain>
        <strain evidence="3">BECK_BZ165</strain>
    </source>
</reference>
<dbReference type="AlphaFoldDB" id="A0A450STY4"/>
<accession>A0A450STY4</accession>
<feature type="transmembrane region" description="Helical" evidence="1">
    <location>
        <begin position="504"/>
        <end position="523"/>
    </location>
</feature>
<feature type="transmembrane region" description="Helical" evidence="1">
    <location>
        <begin position="210"/>
        <end position="231"/>
    </location>
</feature>
<proteinExistence type="predicted"/>
<dbReference type="EMBL" id="CAADFA010000710">
    <property type="protein sequence ID" value="VFJ73201.1"/>
    <property type="molecule type" value="Genomic_DNA"/>
</dbReference>
<feature type="transmembrane region" description="Helical" evidence="1">
    <location>
        <begin position="100"/>
        <end position="120"/>
    </location>
</feature>